<evidence type="ECO:0000256" key="8">
    <source>
        <dbReference type="ARBA" id="ARBA00023157"/>
    </source>
</evidence>
<dbReference type="PANTHER" id="PTHR10339">
    <property type="entry name" value="ADP-RIBOSYLTRANSFERASE"/>
    <property type="match status" value="1"/>
</dbReference>
<name>A0A3Q2TFR3_FUNHE</name>
<dbReference type="PROSITE" id="PS51996">
    <property type="entry name" value="TR_MART"/>
    <property type="match status" value="1"/>
</dbReference>
<protein>
    <recommendedName>
        <fullName evidence="10">NAD(P)(+)--arginine ADP-ribosyltransferase</fullName>
        <ecNumber evidence="10">2.4.2.31</ecNumber>
    </recommendedName>
    <alternativeName>
        <fullName evidence="10">Mono(ADP-ribosyl)transferase</fullName>
    </alternativeName>
</protein>
<keyword evidence="6 10" id="KW-0521">NADP</keyword>
<comment type="similarity">
    <text evidence="1 10">Belongs to the Arg-specific ADP-ribosyltransferase family.</text>
</comment>
<reference evidence="11" key="1">
    <citation type="submission" date="2025-08" db="UniProtKB">
        <authorList>
            <consortium name="Ensembl"/>
        </authorList>
    </citation>
    <scope>IDENTIFICATION</scope>
</reference>
<evidence type="ECO:0000256" key="3">
    <source>
        <dbReference type="ARBA" id="ARBA00022679"/>
    </source>
</evidence>
<dbReference type="GeneID" id="105934272"/>
<dbReference type="FunFam" id="3.90.176.10:FF:000001">
    <property type="entry name" value="NAD(P)(+)--arginine ADP-ribosyltransferase"/>
    <property type="match status" value="1"/>
</dbReference>
<evidence type="ECO:0000256" key="10">
    <source>
        <dbReference type="RuleBase" id="RU361228"/>
    </source>
</evidence>
<dbReference type="GO" id="GO:0003950">
    <property type="term" value="F:NAD+ poly-ADP-ribosyltransferase activity"/>
    <property type="evidence" value="ECO:0007669"/>
    <property type="project" value="TreeGrafter"/>
</dbReference>
<dbReference type="Ensembl" id="ENSFHET00000022723.1">
    <property type="protein sequence ID" value="ENSFHEP00000014805.1"/>
    <property type="gene ID" value="ENSFHEG00000016384.1"/>
</dbReference>
<dbReference type="STRING" id="8078.ENSFHEP00000014805"/>
<evidence type="ECO:0000256" key="2">
    <source>
        <dbReference type="ARBA" id="ARBA00022676"/>
    </source>
</evidence>
<keyword evidence="8" id="KW-1015">Disulfide bond</keyword>
<evidence type="ECO:0000256" key="9">
    <source>
        <dbReference type="ARBA" id="ARBA00047597"/>
    </source>
</evidence>
<comment type="catalytic activity">
    <reaction evidence="9 10">
        <text>L-arginyl-[protein] + NAD(+) = N(omega)-(ADP-D-ribosyl)-L-arginyl-[protein] + nicotinamide + H(+)</text>
        <dbReference type="Rhea" id="RHEA:19149"/>
        <dbReference type="Rhea" id="RHEA-COMP:10532"/>
        <dbReference type="Rhea" id="RHEA-COMP:15087"/>
        <dbReference type="ChEBI" id="CHEBI:15378"/>
        <dbReference type="ChEBI" id="CHEBI:17154"/>
        <dbReference type="ChEBI" id="CHEBI:29965"/>
        <dbReference type="ChEBI" id="CHEBI:57540"/>
        <dbReference type="ChEBI" id="CHEBI:142554"/>
        <dbReference type="EC" id="2.4.2.31"/>
    </reaction>
</comment>
<evidence type="ECO:0000313" key="11">
    <source>
        <dbReference type="Ensembl" id="ENSFHEP00000014805.1"/>
    </source>
</evidence>
<dbReference type="InterPro" id="IPR000768">
    <property type="entry name" value="ART"/>
</dbReference>
<keyword evidence="3 10" id="KW-0808">Transferase</keyword>
<evidence type="ECO:0000256" key="7">
    <source>
        <dbReference type="ARBA" id="ARBA00023027"/>
    </source>
</evidence>
<dbReference type="OrthoDB" id="423533at2759"/>
<organism evidence="11 12">
    <name type="scientific">Fundulus heteroclitus</name>
    <name type="common">Killifish</name>
    <name type="synonym">Mummichog</name>
    <dbReference type="NCBI Taxonomy" id="8078"/>
    <lineage>
        <taxon>Eukaryota</taxon>
        <taxon>Metazoa</taxon>
        <taxon>Chordata</taxon>
        <taxon>Craniata</taxon>
        <taxon>Vertebrata</taxon>
        <taxon>Euteleostomi</taxon>
        <taxon>Actinopterygii</taxon>
        <taxon>Neopterygii</taxon>
        <taxon>Teleostei</taxon>
        <taxon>Neoteleostei</taxon>
        <taxon>Acanthomorphata</taxon>
        <taxon>Ovalentaria</taxon>
        <taxon>Atherinomorphae</taxon>
        <taxon>Cyprinodontiformes</taxon>
        <taxon>Fundulidae</taxon>
        <taxon>Fundulus</taxon>
    </lineage>
</organism>
<sequence>MAKMVVWLAVLLMLVVSTKTAKGSFKLDMAPNSVDDMYAGCEDQMAHKVRTDFLLKEKEQNKNFSVAWNEAEKYYNKKWRPKHGKAPSRTLVKEEIMAIYVYTTDKPKVYHEFNDAVRTQNMKYKTVFKYHALHFFLTSALKKLSSRRNTLKRCLTGYRRVNSYFSQDVLNKQIRFGCFTSTSMLGYQHPYRFGDKTCFEISTCLGADISLYSKFGESEAEVLIPPYEVFKVTQIKRRSEQKNLPCDVVYKLKSVQKAFSNLNCALV</sequence>
<dbReference type="GO" id="GO:0016779">
    <property type="term" value="F:nucleotidyltransferase activity"/>
    <property type="evidence" value="ECO:0007669"/>
    <property type="project" value="UniProtKB-KW"/>
</dbReference>
<dbReference type="EC" id="2.4.2.31" evidence="10"/>
<keyword evidence="12" id="KW-1185">Reference proteome</keyword>
<dbReference type="Proteomes" id="UP000265000">
    <property type="component" value="Unplaced"/>
</dbReference>
<dbReference type="GeneTree" id="ENSGT01030000234601"/>
<proteinExistence type="inferred from homology"/>
<evidence type="ECO:0000256" key="5">
    <source>
        <dbReference type="ARBA" id="ARBA00022729"/>
    </source>
</evidence>
<dbReference type="PRINTS" id="PR00970">
    <property type="entry name" value="RIBTRNSFRASE"/>
</dbReference>
<dbReference type="Pfam" id="PF01129">
    <property type="entry name" value="ART"/>
    <property type="match status" value="1"/>
</dbReference>
<evidence type="ECO:0000256" key="6">
    <source>
        <dbReference type="ARBA" id="ARBA00022857"/>
    </source>
</evidence>
<keyword evidence="7 10" id="KW-0520">NAD</keyword>
<feature type="chain" id="PRO_5018379138" description="NAD(P)(+)--arginine ADP-ribosyltransferase" evidence="10">
    <location>
        <begin position="21"/>
        <end position="267"/>
    </location>
</feature>
<reference evidence="11" key="2">
    <citation type="submission" date="2025-09" db="UniProtKB">
        <authorList>
            <consortium name="Ensembl"/>
        </authorList>
    </citation>
    <scope>IDENTIFICATION</scope>
</reference>
<evidence type="ECO:0000256" key="1">
    <source>
        <dbReference type="ARBA" id="ARBA00009558"/>
    </source>
</evidence>
<dbReference type="PANTHER" id="PTHR10339:SF27">
    <property type="entry name" value="NAD(P)(+)--ARGININE ADP-RIBOSYLTRANSFERASE"/>
    <property type="match status" value="1"/>
</dbReference>
<dbReference type="Gene3D" id="3.90.176.10">
    <property type="entry name" value="Toxin ADP-ribosyltransferase, Chain A, domain 1"/>
    <property type="match status" value="1"/>
</dbReference>
<dbReference type="GO" id="GO:0106274">
    <property type="term" value="F:NAD+-protein-arginine ADP-ribosyltransferase activity"/>
    <property type="evidence" value="ECO:0007669"/>
    <property type="project" value="UniProtKB-EC"/>
</dbReference>
<dbReference type="InterPro" id="IPR050999">
    <property type="entry name" value="ADP-ribosyltransferase_ARG"/>
</dbReference>
<accession>A0A3Q2TFR3</accession>
<dbReference type="SUPFAM" id="SSF56399">
    <property type="entry name" value="ADP-ribosylation"/>
    <property type="match status" value="1"/>
</dbReference>
<keyword evidence="5 10" id="KW-0732">Signal</keyword>
<feature type="signal peptide" evidence="10">
    <location>
        <begin position="1"/>
        <end position="20"/>
    </location>
</feature>
<keyword evidence="4" id="KW-0548">Nucleotidyltransferase</keyword>
<evidence type="ECO:0000256" key="4">
    <source>
        <dbReference type="ARBA" id="ARBA00022695"/>
    </source>
</evidence>
<dbReference type="AlphaFoldDB" id="A0A3Q2TFR3"/>
<evidence type="ECO:0000313" key="12">
    <source>
        <dbReference type="Proteomes" id="UP000265000"/>
    </source>
</evidence>
<keyword evidence="2 10" id="KW-0328">Glycosyltransferase</keyword>